<evidence type="ECO:0000256" key="4">
    <source>
        <dbReference type="ARBA" id="ARBA00022475"/>
    </source>
</evidence>
<dbReference type="EMBL" id="LFYR01000756">
    <property type="protein sequence ID" value="KMZ69691.1"/>
    <property type="molecule type" value="Genomic_DNA"/>
</dbReference>
<gene>
    <name evidence="11" type="ORF">ZOSMA_209G00250</name>
</gene>
<dbReference type="AlphaFoldDB" id="A0A0K9PL57"/>
<dbReference type="OMA" id="FTIHSRV"/>
<evidence type="ECO:0000256" key="7">
    <source>
        <dbReference type="ARBA" id="ARBA00023136"/>
    </source>
</evidence>
<comment type="similarity">
    <text evidence="2 8">Belongs to the Casparian strip membrane proteins (CASP) family.</text>
</comment>
<comment type="subcellular location">
    <subcellularLocation>
        <location evidence="1 8">Cell membrane</location>
        <topology evidence="1 8">Multi-pass membrane protein</topology>
    </subcellularLocation>
</comment>
<evidence type="ECO:0000256" key="9">
    <source>
        <dbReference type="SAM" id="MobiDB-lite"/>
    </source>
</evidence>
<keyword evidence="12" id="KW-1185">Reference proteome</keyword>
<dbReference type="Proteomes" id="UP000036987">
    <property type="component" value="Unassembled WGS sequence"/>
</dbReference>
<accession>A0A0K9PL57</accession>
<evidence type="ECO:0000256" key="6">
    <source>
        <dbReference type="ARBA" id="ARBA00022989"/>
    </source>
</evidence>
<evidence type="ECO:0000256" key="2">
    <source>
        <dbReference type="ARBA" id="ARBA00007651"/>
    </source>
</evidence>
<comment type="caution">
    <text evidence="11">The sequence shown here is derived from an EMBL/GenBank/DDBJ whole genome shotgun (WGS) entry which is preliminary data.</text>
</comment>
<keyword evidence="6 8" id="KW-1133">Transmembrane helix</keyword>
<keyword evidence="5 8" id="KW-0812">Transmembrane</keyword>
<evidence type="ECO:0000256" key="1">
    <source>
        <dbReference type="ARBA" id="ARBA00004651"/>
    </source>
</evidence>
<evidence type="ECO:0000256" key="3">
    <source>
        <dbReference type="ARBA" id="ARBA00011489"/>
    </source>
</evidence>
<dbReference type="Pfam" id="PF04535">
    <property type="entry name" value="CASP_dom"/>
    <property type="match status" value="1"/>
</dbReference>
<sequence>MDSKDTEMSLPPRPNTTVPTKTKLFKLDFFMRLSVFLSSIVGIILLLTSQQTGVIATDSNNQPIYLTAKFTDSSSLIYVTTMLSVTLVSSMFTTGLAVLYRRKLSPKILLLLIITDMLTVGIMANALGAAGQETYTGLKNNPKFCSGFNKYCNNLIGTLLGTLITSITLMILVVVSSYSLLKRWLRLSDTWLIGFSDVAGDIQNAGEKSLDGINLGTGDGPEQLNNPEPGPKEVRPKRRRVQPDRFKDYQMG</sequence>
<dbReference type="PANTHER" id="PTHR36488:SF8">
    <property type="entry name" value="CASP-LIKE PROTEIN 1U1"/>
    <property type="match status" value="1"/>
</dbReference>
<evidence type="ECO:0000256" key="5">
    <source>
        <dbReference type="ARBA" id="ARBA00022692"/>
    </source>
</evidence>
<dbReference type="OrthoDB" id="1926504at2759"/>
<reference evidence="12" key="1">
    <citation type="journal article" date="2016" name="Nature">
        <title>The genome of the seagrass Zostera marina reveals angiosperm adaptation to the sea.</title>
        <authorList>
            <person name="Olsen J.L."/>
            <person name="Rouze P."/>
            <person name="Verhelst B."/>
            <person name="Lin Y.-C."/>
            <person name="Bayer T."/>
            <person name="Collen J."/>
            <person name="Dattolo E."/>
            <person name="De Paoli E."/>
            <person name="Dittami S."/>
            <person name="Maumus F."/>
            <person name="Michel G."/>
            <person name="Kersting A."/>
            <person name="Lauritano C."/>
            <person name="Lohaus R."/>
            <person name="Toepel M."/>
            <person name="Tonon T."/>
            <person name="Vanneste K."/>
            <person name="Amirebrahimi M."/>
            <person name="Brakel J."/>
            <person name="Bostroem C."/>
            <person name="Chovatia M."/>
            <person name="Grimwood J."/>
            <person name="Jenkins J.W."/>
            <person name="Jueterbock A."/>
            <person name="Mraz A."/>
            <person name="Stam W.T."/>
            <person name="Tice H."/>
            <person name="Bornberg-Bauer E."/>
            <person name="Green P.J."/>
            <person name="Pearson G.A."/>
            <person name="Procaccini G."/>
            <person name="Duarte C.M."/>
            <person name="Schmutz J."/>
            <person name="Reusch T.B.H."/>
            <person name="Van de Peer Y."/>
        </authorList>
    </citation>
    <scope>NUCLEOTIDE SEQUENCE [LARGE SCALE GENOMIC DNA]</scope>
    <source>
        <strain evidence="12">cv. Finnish</strain>
    </source>
</reference>
<evidence type="ECO:0000259" key="10">
    <source>
        <dbReference type="Pfam" id="PF04535"/>
    </source>
</evidence>
<protein>
    <recommendedName>
        <fullName evidence="8">CASP-like protein</fullName>
    </recommendedName>
</protein>
<dbReference type="PANTHER" id="PTHR36488">
    <property type="entry name" value="CASP-LIKE PROTEIN 1U1"/>
    <property type="match status" value="1"/>
</dbReference>
<evidence type="ECO:0000313" key="12">
    <source>
        <dbReference type="Proteomes" id="UP000036987"/>
    </source>
</evidence>
<feature type="transmembrane region" description="Helical" evidence="8">
    <location>
        <begin position="76"/>
        <end position="99"/>
    </location>
</feature>
<evidence type="ECO:0000313" key="11">
    <source>
        <dbReference type="EMBL" id="KMZ69691.1"/>
    </source>
</evidence>
<comment type="subunit">
    <text evidence="3 8">Homodimer and heterodimers.</text>
</comment>
<dbReference type="NCBIfam" id="TIGR01569">
    <property type="entry name" value="A_tha_TIGR01569"/>
    <property type="match status" value="1"/>
</dbReference>
<keyword evidence="7 8" id="KW-0472">Membrane</keyword>
<feature type="transmembrane region" description="Helical" evidence="8">
    <location>
        <begin position="108"/>
        <end position="130"/>
    </location>
</feature>
<feature type="region of interest" description="Disordered" evidence="9">
    <location>
        <begin position="211"/>
        <end position="252"/>
    </location>
</feature>
<proteinExistence type="inferred from homology"/>
<feature type="transmembrane region" description="Helical" evidence="8">
    <location>
        <begin position="156"/>
        <end position="181"/>
    </location>
</feature>
<dbReference type="InterPro" id="IPR044173">
    <property type="entry name" value="CASPL"/>
</dbReference>
<feature type="compositionally biased region" description="Basic and acidic residues" evidence="9">
    <location>
        <begin position="241"/>
        <end position="252"/>
    </location>
</feature>
<feature type="domain" description="Casparian strip membrane protein" evidence="10">
    <location>
        <begin position="23"/>
        <end position="166"/>
    </location>
</feature>
<feature type="transmembrane region" description="Helical" evidence="8">
    <location>
        <begin position="29"/>
        <end position="48"/>
    </location>
</feature>
<keyword evidence="4 8" id="KW-1003">Cell membrane</keyword>
<dbReference type="InterPro" id="IPR006459">
    <property type="entry name" value="CASP/CASPL"/>
</dbReference>
<organism evidence="11 12">
    <name type="scientific">Zostera marina</name>
    <name type="common">Eelgrass</name>
    <dbReference type="NCBI Taxonomy" id="29655"/>
    <lineage>
        <taxon>Eukaryota</taxon>
        <taxon>Viridiplantae</taxon>
        <taxon>Streptophyta</taxon>
        <taxon>Embryophyta</taxon>
        <taxon>Tracheophyta</taxon>
        <taxon>Spermatophyta</taxon>
        <taxon>Magnoliopsida</taxon>
        <taxon>Liliopsida</taxon>
        <taxon>Zosteraceae</taxon>
        <taxon>Zostera</taxon>
    </lineage>
</organism>
<evidence type="ECO:0000256" key="8">
    <source>
        <dbReference type="RuleBase" id="RU361233"/>
    </source>
</evidence>
<name>A0A0K9PL57_ZOSMR</name>
<dbReference type="GO" id="GO:0005886">
    <property type="term" value="C:plasma membrane"/>
    <property type="evidence" value="ECO:0007669"/>
    <property type="project" value="UniProtKB-SubCell"/>
</dbReference>
<dbReference type="InterPro" id="IPR006702">
    <property type="entry name" value="CASP_dom"/>
</dbReference>